<sequence length="429" mass="47889">MTSSIRLYERLDLIPQDPKDPESLDDLIVCAFGAFERYYVCWRNKAGEYRQGRSTLMYTKCRMINQFVDGYDLPPALQEWLWPQDNTTRDFASLQVVFGRGDEYFASDKNGKLEYKEPEKKSPETTEDKPGLRRTRTMSLFRAAPDTTTKPSAATVDDASPDRRSSATSQSESRPPSMSFSTRSMSDSSFISHPSSRSPSISSMASTVETLATIPSRPTSDADLKPLEPKSFVSAEDPLAATTALRLKRRSRPLSMSFKPSTTPRIAEGRTLSSETAATSLTPETFLQANLPVTSAHCTCGCHANPQPVVSRPTPPSYANASVQTSPIPSPMHTVASTIQPYSNYASATQDTDEIEENYYDAPVANPFPMGSMMAFFSKPGYQLGDSLRRSYEDEYDDSQYEYDDGYERTYVRSYDNDWAAWEAANGRF</sequence>
<proteinExistence type="predicted"/>
<accession>A0A9W4XRS6</accession>
<evidence type="ECO:0000256" key="1">
    <source>
        <dbReference type="SAM" id="MobiDB-lite"/>
    </source>
</evidence>
<dbReference type="AlphaFoldDB" id="A0A9W4XRS6"/>
<reference evidence="2" key="1">
    <citation type="submission" date="2023-01" db="EMBL/GenBank/DDBJ databases">
        <authorList>
            <person name="Van Ghelder C."/>
            <person name="Rancurel C."/>
        </authorList>
    </citation>
    <scope>NUCLEOTIDE SEQUENCE</scope>
    <source>
        <strain evidence="2">CNCM I-4278</strain>
    </source>
</reference>
<feature type="compositionally biased region" description="Low complexity" evidence="1">
    <location>
        <begin position="173"/>
        <end position="204"/>
    </location>
</feature>
<feature type="region of interest" description="Disordered" evidence="1">
    <location>
        <begin position="109"/>
        <end position="204"/>
    </location>
</feature>
<evidence type="ECO:0000313" key="2">
    <source>
        <dbReference type="EMBL" id="CAI6316843.1"/>
    </source>
</evidence>
<keyword evidence="3" id="KW-1185">Reference proteome</keyword>
<feature type="compositionally biased region" description="Basic and acidic residues" evidence="1">
    <location>
        <begin position="109"/>
        <end position="131"/>
    </location>
</feature>
<comment type="caution">
    <text evidence="2">The sequence shown here is derived from an EMBL/GenBank/DDBJ whole genome shotgun (WGS) entry which is preliminary data.</text>
</comment>
<dbReference type="EMBL" id="CAOQHR010000002">
    <property type="protein sequence ID" value="CAI6316843.1"/>
    <property type="molecule type" value="Genomic_DNA"/>
</dbReference>
<feature type="region of interest" description="Disordered" evidence="1">
    <location>
        <begin position="255"/>
        <end position="279"/>
    </location>
</feature>
<dbReference type="Proteomes" id="UP001152607">
    <property type="component" value="Unassembled WGS sequence"/>
</dbReference>
<evidence type="ECO:0000313" key="3">
    <source>
        <dbReference type="Proteomes" id="UP001152607"/>
    </source>
</evidence>
<protein>
    <submittedName>
        <fullName evidence="2">Uncharacterized protein</fullName>
    </submittedName>
</protein>
<dbReference type="OrthoDB" id="4120989at2759"/>
<name>A0A9W4XRS6_9PLEO</name>
<organism evidence="2 3">
    <name type="scientific">Periconia digitata</name>
    <dbReference type="NCBI Taxonomy" id="1303443"/>
    <lineage>
        <taxon>Eukaryota</taxon>
        <taxon>Fungi</taxon>
        <taxon>Dikarya</taxon>
        <taxon>Ascomycota</taxon>
        <taxon>Pezizomycotina</taxon>
        <taxon>Dothideomycetes</taxon>
        <taxon>Pleosporomycetidae</taxon>
        <taxon>Pleosporales</taxon>
        <taxon>Massarineae</taxon>
        <taxon>Periconiaceae</taxon>
        <taxon>Periconia</taxon>
    </lineage>
</organism>
<gene>
    <name evidence="2" type="ORF">PDIGIT_LOCUS3438</name>
</gene>